<evidence type="ECO:0000256" key="6">
    <source>
        <dbReference type="SAM" id="SignalP"/>
    </source>
</evidence>
<evidence type="ECO:0000313" key="9">
    <source>
        <dbReference type="Proteomes" id="UP001328107"/>
    </source>
</evidence>
<dbReference type="PANTHER" id="PTHR23017">
    <property type="entry name" value="SERPENTINE RECEPTOR, CLASS X"/>
    <property type="match status" value="1"/>
</dbReference>
<feature type="domain" description="G-protein coupled receptors family 1 profile" evidence="7">
    <location>
        <begin position="8"/>
        <end position="121"/>
    </location>
</feature>
<evidence type="ECO:0000259" key="7">
    <source>
        <dbReference type="PROSITE" id="PS50262"/>
    </source>
</evidence>
<dbReference type="SUPFAM" id="SSF81321">
    <property type="entry name" value="Family A G protein-coupled receptor-like"/>
    <property type="match status" value="1"/>
</dbReference>
<dbReference type="PROSITE" id="PS50262">
    <property type="entry name" value="G_PROTEIN_RECEP_F1_2"/>
    <property type="match status" value="1"/>
</dbReference>
<dbReference type="EMBL" id="BTRK01000004">
    <property type="protein sequence ID" value="GMR45541.1"/>
    <property type="molecule type" value="Genomic_DNA"/>
</dbReference>
<evidence type="ECO:0000256" key="1">
    <source>
        <dbReference type="ARBA" id="ARBA00004370"/>
    </source>
</evidence>
<feature type="transmembrane region" description="Helical" evidence="5">
    <location>
        <begin position="155"/>
        <end position="180"/>
    </location>
</feature>
<gene>
    <name evidence="8" type="ORF">PMAYCL1PPCAC_15736</name>
</gene>
<dbReference type="Gene3D" id="1.20.1070.10">
    <property type="entry name" value="Rhodopsin 7-helix transmembrane proteins"/>
    <property type="match status" value="1"/>
</dbReference>
<proteinExistence type="predicted"/>
<dbReference type="GO" id="GO:0016020">
    <property type="term" value="C:membrane"/>
    <property type="evidence" value="ECO:0007669"/>
    <property type="project" value="UniProtKB-SubCell"/>
</dbReference>
<dbReference type="InterPro" id="IPR019430">
    <property type="entry name" value="7TM_GPCR_serpentine_rcpt_Srx"/>
</dbReference>
<feature type="transmembrane region" description="Helical" evidence="5">
    <location>
        <begin position="109"/>
        <end position="135"/>
    </location>
</feature>
<feature type="chain" id="PRO_5042986316" description="G-protein coupled receptors family 1 profile domain-containing protein" evidence="6">
    <location>
        <begin position="19"/>
        <end position="251"/>
    </location>
</feature>
<evidence type="ECO:0000256" key="5">
    <source>
        <dbReference type="SAM" id="Phobius"/>
    </source>
</evidence>
<evidence type="ECO:0000256" key="4">
    <source>
        <dbReference type="ARBA" id="ARBA00023136"/>
    </source>
</evidence>
<keyword evidence="3 5" id="KW-1133">Transmembrane helix</keyword>
<feature type="non-terminal residue" evidence="8">
    <location>
        <position position="251"/>
    </location>
</feature>
<comment type="subcellular location">
    <subcellularLocation>
        <location evidence="1">Membrane</location>
    </subcellularLocation>
</comment>
<accession>A0AAN5HYY9</accession>
<comment type="caution">
    <text evidence="8">The sequence shown here is derived from an EMBL/GenBank/DDBJ whole genome shotgun (WGS) entry which is preliminary data.</text>
</comment>
<dbReference type="Proteomes" id="UP001328107">
    <property type="component" value="Unassembled WGS sequence"/>
</dbReference>
<evidence type="ECO:0000256" key="3">
    <source>
        <dbReference type="ARBA" id="ARBA00022989"/>
    </source>
</evidence>
<feature type="transmembrane region" description="Helical" evidence="5">
    <location>
        <begin position="66"/>
        <end position="89"/>
    </location>
</feature>
<dbReference type="CDD" id="cd00637">
    <property type="entry name" value="7tm_classA_rhodopsin-like"/>
    <property type="match status" value="1"/>
</dbReference>
<dbReference type="Pfam" id="PF10328">
    <property type="entry name" value="7TM_GPCR_Srx"/>
    <property type="match status" value="1"/>
</dbReference>
<sequence>MALVGLSCNLCVVVFLRSIPSLNNSFGSLTLSQAIVDSVHQFLLAFYLAPTIYFQPRELYEVSHHFGFATLLAYQICCFSHVCISVNRFIAVSAPLTYSKIFSKSNTRIIIACSWIFAIAILTYELQIVDCWFYLPGTSWIYTFKDNPACNRVKWYGDFALNCTSVVIVAILDVASIARLHCFNVKHKIDAASAQRRSRQIILVYQASLQGILFITELITYFWLSGFASNKWEAYALTTISWVLVNGMDGY</sequence>
<dbReference type="PANTHER" id="PTHR23017:SF44">
    <property type="entry name" value="G-PROTEIN COUPLED RECEPTORS FAMILY 1 PROFILE DOMAIN-CONTAINING PROTEIN"/>
    <property type="match status" value="1"/>
</dbReference>
<feature type="signal peptide" evidence="6">
    <location>
        <begin position="1"/>
        <end position="18"/>
    </location>
</feature>
<dbReference type="InterPro" id="IPR017452">
    <property type="entry name" value="GPCR_Rhodpsn_7TM"/>
</dbReference>
<organism evidence="8 9">
    <name type="scientific">Pristionchus mayeri</name>
    <dbReference type="NCBI Taxonomy" id="1317129"/>
    <lineage>
        <taxon>Eukaryota</taxon>
        <taxon>Metazoa</taxon>
        <taxon>Ecdysozoa</taxon>
        <taxon>Nematoda</taxon>
        <taxon>Chromadorea</taxon>
        <taxon>Rhabditida</taxon>
        <taxon>Rhabditina</taxon>
        <taxon>Diplogasteromorpha</taxon>
        <taxon>Diplogasteroidea</taxon>
        <taxon>Neodiplogasteridae</taxon>
        <taxon>Pristionchus</taxon>
    </lineage>
</organism>
<keyword evidence="2 5" id="KW-0812">Transmembrane</keyword>
<keyword evidence="4 5" id="KW-0472">Membrane</keyword>
<dbReference type="AlphaFoldDB" id="A0AAN5HYY9"/>
<reference evidence="9" key="1">
    <citation type="submission" date="2022-10" db="EMBL/GenBank/DDBJ databases">
        <title>Genome assembly of Pristionchus species.</title>
        <authorList>
            <person name="Yoshida K."/>
            <person name="Sommer R.J."/>
        </authorList>
    </citation>
    <scope>NUCLEOTIDE SEQUENCE [LARGE SCALE GENOMIC DNA]</scope>
    <source>
        <strain evidence="9">RS5460</strain>
    </source>
</reference>
<keyword evidence="9" id="KW-1185">Reference proteome</keyword>
<feature type="transmembrane region" description="Helical" evidence="5">
    <location>
        <begin position="201"/>
        <end position="224"/>
    </location>
</feature>
<evidence type="ECO:0000256" key="2">
    <source>
        <dbReference type="ARBA" id="ARBA00022692"/>
    </source>
</evidence>
<protein>
    <recommendedName>
        <fullName evidence="7">G-protein coupled receptors family 1 profile domain-containing protein</fullName>
    </recommendedName>
</protein>
<keyword evidence="6" id="KW-0732">Signal</keyword>
<evidence type="ECO:0000313" key="8">
    <source>
        <dbReference type="EMBL" id="GMR45541.1"/>
    </source>
</evidence>
<name>A0AAN5HYY9_9BILA</name>